<dbReference type="EMBL" id="AP008208">
    <property type="protein sequence ID" value="BAF10539.1"/>
    <property type="molecule type" value="Genomic_DNA"/>
</dbReference>
<sequence length="155" mass="17071">MRSLISASLRLEPYLRSPSLSSSKVMAPLASVSMALNISLRPASSSSERFRAMTRSAIFLSLFMAENCLRRERTAGARGRSGATPSSQTQGWQSTWWAVRRSLGGERSMRRMRSLALSEMVGHGSESKSRDPRRTASKMPCCVSAQKGGTPLRRM</sequence>
<evidence type="ECO:0000313" key="3">
    <source>
        <dbReference type="Proteomes" id="UP000000763"/>
    </source>
</evidence>
<dbReference type="AlphaFoldDB" id="A0A0P0VRR0"/>
<evidence type="ECO:0000313" key="2">
    <source>
        <dbReference type="EMBL" id="BAF10539.1"/>
    </source>
</evidence>
<reference evidence="3" key="2">
    <citation type="journal article" date="2008" name="Nucleic Acids Res.">
        <title>The rice annotation project database (RAP-DB): 2008 update.</title>
        <authorList>
            <consortium name="The rice annotation project (RAP)"/>
        </authorList>
    </citation>
    <scope>GENOME REANNOTATION</scope>
    <source>
        <strain evidence="3">cv. Nipponbare</strain>
    </source>
</reference>
<name>A0A0P0VRR0_ORYSJ</name>
<evidence type="ECO:0000256" key="1">
    <source>
        <dbReference type="SAM" id="MobiDB-lite"/>
    </source>
</evidence>
<gene>
    <name evidence="2" type="ordered locus">Os02g0831900</name>
</gene>
<dbReference type="Gramene" id="Os02t0831900-01">
    <property type="protein sequence ID" value="Os02t0831900-01"/>
    <property type="gene ID" value="Os02g0831900"/>
</dbReference>
<proteinExistence type="predicted"/>
<accession>A0A0P0VRR0</accession>
<feature type="region of interest" description="Disordered" evidence="1">
    <location>
        <begin position="117"/>
        <end position="155"/>
    </location>
</feature>
<organism evidence="2 3">
    <name type="scientific">Oryza sativa subsp. japonica</name>
    <name type="common">Rice</name>
    <dbReference type="NCBI Taxonomy" id="39947"/>
    <lineage>
        <taxon>Eukaryota</taxon>
        <taxon>Viridiplantae</taxon>
        <taxon>Streptophyta</taxon>
        <taxon>Embryophyta</taxon>
        <taxon>Tracheophyta</taxon>
        <taxon>Spermatophyta</taxon>
        <taxon>Magnoliopsida</taxon>
        <taxon>Liliopsida</taxon>
        <taxon>Poales</taxon>
        <taxon>Poaceae</taxon>
        <taxon>BOP clade</taxon>
        <taxon>Oryzoideae</taxon>
        <taxon>Oryzeae</taxon>
        <taxon>Oryzinae</taxon>
        <taxon>Oryza</taxon>
        <taxon>Oryza sativa</taxon>
    </lineage>
</organism>
<dbReference type="KEGG" id="dosa:Os02g0831900"/>
<feature type="compositionally biased region" description="Basic and acidic residues" evidence="1">
    <location>
        <begin position="125"/>
        <end position="134"/>
    </location>
</feature>
<protein>
    <submittedName>
        <fullName evidence="2">Os02g0831900 protein</fullName>
    </submittedName>
</protein>
<reference evidence="2 3" key="1">
    <citation type="journal article" date="2005" name="Nature">
        <title>The map-based sequence of the rice genome.</title>
        <authorList>
            <consortium name="International rice genome sequencing project (IRGSP)"/>
            <person name="Matsumoto T."/>
            <person name="Wu J."/>
            <person name="Kanamori H."/>
            <person name="Katayose Y."/>
            <person name="Fujisawa M."/>
            <person name="Namiki N."/>
            <person name="Mizuno H."/>
            <person name="Yamamoto K."/>
            <person name="Antonio B.A."/>
            <person name="Baba T."/>
            <person name="Sakata K."/>
            <person name="Nagamura Y."/>
            <person name="Aoki H."/>
            <person name="Arikawa K."/>
            <person name="Arita K."/>
            <person name="Bito T."/>
            <person name="Chiden Y."/>
            <person name="Fujitsuka N."/>
            <person name="Fukunaka R."/>
            <person name="Hamada M."/>
            <person name="Harada C."/>
            <person name="Hayashi A."/>
            <person name="Hijishita S."/>
            <person name="Honda M."/>
            <person name="Hosokawa S."/>
            <person name="Ichikawa Y."/>
            <person name="Idonuma A."/>
            <person name="Iijima M."/>
            <person name="Ikeda M."/>
            <person name="Ikeno M."/>
            <person name="Ito K."/>
            <person name="Ito S."/>
            <person name="Ito T."/>
            <person name="Ito Y."/>
            <person name="Ito Y."/>
            <person name="Iwabuchi A."/>
            <person name="Kamiya K."/>
            <person name="Karasawa W."/>
            <person name="Kurita K."/>
            <person name="Katagiri S."/>
            <person name="Kikuta A."/>
            <person name="Kobayashi H."/>
            <person name="Kobayashi N."/>
            <person name="Machita K."/>
            <person name="Maehara T."/>
            <person name="Masukawa M."/>
            <person name="Mizubayashi T."/>
            <person name="Mukai Y."/>
            <person name="Nagasaki H."/>
            <person name="Nagata Y."/>
            <person name="Naito S."/>
            <person name="Nakashima M."/>
            <person name="Nakama Y."/>
            <person name="Nakamichi Y."/>
            <person name="Nakamura M."/>
            <person name="Meguro A."/>
            <person name="Negishi M."/>
            <person name="Ohta I."/>
            <person name="Ohta T."/>
            <person name="Okamoto M."/>
            <person name="Ono N."/>
            <person name="Saji S."/>
            <person name="Sakaguchi M."/>
            <person name="Sakai K."/>
            <person name="Shibata M."/>
            <person name="Shimokawa T."/>
            <person name="Song J."/>
            <person name="Takazaki Y."/>
            <person name="Terasawa K."/>
            <person name="Tsugane M."/>
            <person name="Tsuji K."/>
            <person name="Ueda S."/>
            <person name="Waki K."/>
            <person name="Yamagata H."/>
            <person name="Yamamoto M."/>
            <person name="Yamamoto S."/>
            <person name="Yamane H."/>
            <person name="Yoshiki S."/>
            <person name="Yoshihara R."/>
            <person name="Yukawa K."/>
            <person name="Zhong H."/>
            <person name="Yano M."/>
            <person name="Yuan Q."/>
            <person name="Ouyang S."/>
            <person name="Liu J."/>
            <person name="Jones K.M."/>
            <person name="Gansberger K."/>
            <person name="Moffat K."/>
            <person name="Hill J."/>
            <person name="Bera J."/>
            <person name="Fadrosh D."/>
            <person name="Jin S."/>
            <person name="Johri S."/>
            <person name="Kim M."/>
            <person name="Overton L."/>
            <person name="Reardon M."/>
            <person name="Tsitrin T."/>
            <person name="Vuong H."/>
            <person name="Weaver B."/>
            <person name="Ciecko A."/>
            <person name="Tallon L."/>
            <person name="Jackson J."/>
            <person name="Pai G."/>
            <person name="Aken S.V."/>
            <person name="Utterback T."/>
            <person name="Reidmuller S."/>
            <person name="Feldblyum T."/>
            <person name="Hsiao J."/>
            <person name="Zismann V."/>
            <person name="Iobst S."/>
            <person name="de Vazeille A.R."/>
            <person name="Buell C.R."/>
            <person name="Ying K."/>
            <person name="Li Y."/>
            <person name="Lu T."/>
            <person name="Huang Y."/>
            <person name="Zhao Q."/>
            <person name="Feng Q."/>
            <person name="Zhang L."/>
            <person name="Zhu J."/>
            <person name="Weng Q."/>
            <person name="Mu J."/>
            <person name="Lu Y."/>
            <person name="Fan D."/>
            <person name="Liu Y."/>
            <person name="Guan J."/>
            <person name="Zhang Y."/>
            <person name="Yu S."/>
            <person name="Liu X."/>
            <person name="Zhang Y."/>
            <person name="Hong G."/>
            <person name="Han B."/>
            <person name="Choisne N."/>
            <person name="Demange N."/>
            <person name="Orjeda G."/>
            <person name="Samain S."/>
            <person name="Cattolico L."/>
            <person name="Pelletier E."/>
            <person name="Couloux A."/>
            <person name="Segurens B."/>
            <person name="Wincker P."/>
            <person name="D'Hont A."/>
            <person name="Scarpelli C."/>
            <person name="Weissenbach J."/>
            <person name="Salanoubat M."/>
            <person name="Quetier F."/>
            <person name="Yu Y."/>
            <person name="Kim H.R."/>
            <person name="Rambo T."/>
            <person name="Currie J."/>
            <person name="Collura K."/>
            <person name="Luo M."/>
            <person name="Yang T."/>
            <person name="Ammiraju J.S.S."/>
            <person name="Engler F."/>
            <person name="Soderlund C."/>
            <person name="Wing R.A."/>
            <person name="Palmer L.E."/>
            <person name="de la Bastide M."/>
            <person name="Spiegel L."/>
            <person name="Nascimento L."/>
            <person name="Zutavern T."/>
            <person name="O'Shaughnessy A."/>
            <person name="Dike S."/>
            <person name="Dedhia N."/>
            <person name="Preston R."/>
            <person name="Balija V."/>
            <person name="McCombie W.R."/>
            <person name="Chow T."/>
            <person name="Chen H."/>
            <person name="Chung M."/>
            <person name="Chen C."/>
            <person name="Shaw J."/>
            <person name="Wu H."/>
            <person name="Hsiao K."/>
            <person name="Chao Y."/>
            <person name="Chu M."/>
            <person name="Cheng C."/>
            <person name="Hour A."/>
            <person name="Lee P."/>
            <person name="Lin S."/>
            <person name="Lin Y."/>
            <person name="Liou J."/>
            <person name="Liu S."/>
            <person name="Hsing Y."/>
            <person name="Raghuvanshi S."/>
            <person name="Mohanty A."/>
            <person name="Bharti A.K."/>
            <person name="Gaur A."/>
            <person name="Gupta V."/>
            <person name="Kumar D."/>
            <person name="Ravi V."/>
            <person name="Vij S."/>
            <person name="Kapur A."/>
            <person name="Khurana P."/>
            <person name="Khurana P."/>
            <person name="Khurana J.P."/>
            <person name="Tyagi A.K."/>
            <person name="Gaikwad K."/>
            <person name="Singh A."/>
            <person name="Dalal V."/>
            <person name="Srivastava S."/>
            <person name="Dixit A."/>
            <person name="Pal A.K."/>
            <person name="Ghazi I.A."/>
            <person name="Yadav M."/>
            <person name="Pandit A."/>
            <person name="Bhargava A."/>
            <person name="Sureshbabu K."/>
            <person name="Batra K."/>
            <person name="Sharma T.R."/>
            <person name="Mohapatra T."/>
            <person name="Singh N.K."/>
            <person name="Messing J."/>
            <person name="Nelson A.B."/>
            <person name="Fuks G."/>
            <person name="Kavchok S."/>
            <person name="Keizer G."/>
            <person name="Linton E."/>
            <person name="Llaca V."/>
            <person name="Song R."/>
            <person name="Tanyolac B."/>
            <person name="Young S."/>
            <person name="Ho-Il K."/>
            <person name="Hahn J.H."/>
            <person name="Sangsakoo G."/>
            <person name="Vanavichit A."/>
            <person name="de Mattos Luiz.A.T."/>
            <person name="Zimmer P.D."/>
            <person name="Malone G."/>
            <person name="Dellagostin O."/>
            <person name="de Oliveira A.C."/>
            <person name="Bevan M."/>
            <person name="Bancroft I."/>
            <person name="Minx P."/>
            <person name="Cordum H."/>
            <person name="Wilson R."/>
            <person name="Cheng Z."/>
            <person name="Jin W."/>
            <person name="Jiang J."/>
            <person name="Leong S.A."/>
            <person name="Iwama H."/>
            <person name="Gojobori T."/>
            <person name="Itoh T."/>
            <person name="Niimura Y."/>
            <person name="Fujii Y."/>
            <person name="Habara T."/>
            <person name="Sakai H."/>
            <person name="Sato Y."/>
            <person name="Wilson G."/>
            <person name="Kumar K."/>
            <person name="McCouch S."/>
            <person name="Juretic N."/>
            <person name="Hoen D."/>
            <person name="Wright S."/>
            <person name="Bruskiewich R."/>
            <person name="Bureau T."/>
            <person name="Miyao A."/>
            <person name="Hirochika H."/>
            <person name="Nishikawa T."/>
            <person name="Kadowaki K."/>
            <person name="Sugiura M."/>
            <person name="Burr B."/>
            <person name="Sasaki T."/>
        </authorList>
    </citation>
    <scope>NUCLEOTIDE SEQUENCE [LARGE SCALE GENOMIC DNA]</scope>
    <source>
        <strain evidence="3">cv. Nipponbare</strain>
    </source>
</reference>
<dbReference type="Proteomes" id="UP000000763">
    <property type="component" value="Chromosome 2"/>
</dbReference>